<evidence type="ECO:0000256" key="7">
    <source>
        <dbReference type="ARBA" id="ARBA00048558"/>
    </source>
</evidence>
<feature type="binding site" evidence="8">
    <location>
        <begin position="114"/>
        <end position="117"/>
    </location>
    <ligand>
        <name>(6S)-5,6,7,8-tetrahydrofolate</name>
        <dbReference type="ChEBI" id="CHEBI:57453"/>
    </ligand>
</feature>
<dbReference type="PANTHER" id="PTHR11138">
    <property type="entry name" value="METHIONYL-TRNA FORMYLTRANSFERASE"/>
    <property type="match status" value="1"/>
</dbReference>
<dbReference type="SUPFAM" id="SSF50486">
    <property type="entry name" value="FMT C-terminal domain-like"/>
    <property type="match status" value="1"/>
</dbReference>
<dbReference type="InterPro" id="IPR011034">
    <property type="entry name" value="Formyl_transferase-like_C_sf"/>
</dbReference>
<comment type="function">
    <text evidence="1 8">Attaches a formyl group to the free amino group of methionyl-tRNA(fMet). The formyl group appears to play a dual role in the initiator identity of N-formylmethionyl-tRNA by promoting its recognition by IF2 and preventing the misappropriation of this tRNA by the elongation apparatus.</text>
</comment>
<dbReference type="RefSeq" id="WP_114835359.1">
    <property type="nucleotide sequence ID" value="NZ_LR699114.1"/>
</dbReference>
<dbReference type="InterPro" id="IPR005794">
    <property type="entry name" value="Fmt"/>
</dbReference>
<comment type="similarity">
    <text evidence="2 8">Belongs to the Fmt family.</text>
</comment>
<dbReference type="Gene3D" id="3.40.50.170">
    <property type="entry name" value="Formyl transferase, N-terminal domain"/>
    <property type="match status" value="1"/>
</dbReference>
<keyword evidence="5 8" id="KW-0808">Transferase</keyword>
<accession>A0A370G3P9</accession>
<dbReference type="EMBL" id="QQAX01000033">
    <property type="protein sequence ID" value="RDI38375.1"/>
    <property type="molecule type" value="Genomic_DNA"/>
</dbReference>
<dbReference type="InterPro" id="IPR037022">
    <property type="entry name" value="Formyl_trans_C_sf"/>
</dbReference>
<dbReference type="OrthoDB" id="9802815at2"/>
<dbReference type="Pfam" id="PF00551">
    <property type="entry name" value="Formyl_trans_N"/>
    <property type="match status" value="1"/>
</dbReference>
<evidence type="ECO:0000313" key="12">
    <source>
        <dbReference type="Proteomes" id="UP000254720"/>
    </source>
</evidence>
<evidence type="ECO:0000259" key="9">
    <source>
        <dbReference type="Pfam" id="PF00551"/>
    </source>
</evidence>
<evidence type="ECO:0000313" key="11">
    <source>
        <dbReference type="EMBL" id="RDI38375.1"/>
    </source>
</evidence>
<feature type="domain" description="Formyl transferase C-terminal" evidence="10">
    <location>
        <begin position="208"/>
        <end position="304"/>
    </location>
</feature>
<dbReference type="GO" id="GO:0005829">
    <property type="term" value="C:cytosol"/>
    <property type="evidence" value="ECO:0007669"/>
    <property type="project" value="TreeGrafter"/>
</dbReference>
<dbReference type="NCBIfam" id="TIGR00460">
    <property type="entry name" value="fmt"/>
    <property type="match status" value="1"/>
</dbReference>
<dbReference type="InterPro" id="IPR002376">
    <property type="entry name" value="Formyl_transf_N"/>
</dbReference>
<evidence type="ECO:0000256" key="1">
    <source>
        <dbReference type="ARBA" id="ARBA00002606"/>
    </source>
</evidence>
<dbReference type="InterPro" id="IPR044135">
    <property type="entry name" value="Met-tRNA-FMT_C"/>
</dbReference>
<dbReference type="InterPro" id="IPR001555">
    <property type="entry name" value="GART_AS"/>
</dbReference>
<dbReference type="Pfam" id="PF02911">
    <property type="entry name" value="Formyl_trans_C"/>
    <property type="match status" value="1"/>
</dbReference>
<comment type="catalytic activity">
    <reaction evidence="7 8">
        <text>L-methionyl-tRNA(fMet) + (6R)-10-formyltetrahydrofolate = N-formyl-L-methionyl-tRNA(fMet) + (6S)-5,6,7,8-tetrahydrofolate + H(+)</text>
        <dbReference type="Rhea" id="RHEA:24380"/>
        <dbReference type="Rhea" id="RHEA-COMP:9952"/>
        <dbReference type="Rhea" id="RHEA-COMP:9953"/>
        <dbReference type="ChEBI" id="CHEBI:15378"/>
        <dbReference type="ChEBI" id="CHEBI:57453"/>
        <dbReference type="ChEBI" id="CHEBI:78530"/>
        <dbReference type="ChEBI" id="CHEBI:78844"/>
        <dbReference type="ChEBI" id="CHEBI:195366"/>
        <dbReference type="EC" id="2.1.2.9"/>
    </reaction>
</comment>
<reference evidence="11 12" key="1">
    <citation type="submission" date="2018-07" db="EMBL/GenBank/DDBJ databases">
        <title>Genomic Encyclopedia of Type Strains, Phase IV (KMG-IV): sequencing the most valuable type-strain genomes for metagenomic binning, comparative biology and taxonomic classification.</title>
        <authorList>
            <person name="Goeker M."/>
        </authorList>
    </citation>
    <scope>NUCLEOTIDE SEQUENCE [LARGE SCALE GENOMIC DNA]</scope>
    <source>
        <strain evidence="11 12">DSM 16500</strain>
    </source>
</reference>
<keyword evidence="6 8" id="KW-0648">Protein biosynthesis</keyword>
<dbReference type="CDD" id="cd08646">
    <property type="entry name" value="FMT_core_Met-tRNA-FMT_N"/>
    <property type="match status" value="1"/>
</dbReference>
<dbReference type="PROSITE" id="PS00373">
    <property type="entry name" value="GART"/>
    <property type="match status" value="1"/>
</dbReference>
<evidence type="ECO:0000256" key="3">
    <source>
        <dbReference type="ARBA" id="ARBA00012261"/>
    </source>
</evidence>
<organism evidence="11 12">
    <name type="scientific">Aquicella lusitana</name>
    <dbReference type="NCBI Taxonomy" id="254246"/>
    <lineage>
        <taxon>Bacteria</taxon>
        <taxon>Pseudomonadati</taxon>
        <taxon>Pseudomonadota</taxon>
        <taxon>Gammaproteobacteria</taxon>
        <taxon>Legionellales</taxon>
        <taxon>Coxiellaceae</taxon>
        <taxon>Aquicella</taxon>
    </lineage>
</organism>
<keyword evidence="12" id="KW-1185">Reference proteome</keyword>
<feature type="domain" description="Formyl transferase N-terminal" evidence="9">
    <location>
        <begin position="8"/>
        <end position="185"/>
    </location>
</feature>
<gene>
    <name evidence="8" type="primary">fmt</name>
    <name evidence="11" type="ORF">C8D86_13315</name>
</gene>
<comment type="caution">
    <text evidence="11">The sequence shown here is derived from an EMBL/GenBank/DDBJ whole genome shotgun (WGS) entry which is preliminary data.</text>
</comment>
<dbReference type="Gene3D" id="3.10.25.10">
    <property type="entry name" value="Formyl transferase, C-terminal domain"/>
    <property type="match status" value="1"/>
</dbReference>
<dbReference type="InterPro" id="IPR005793">
    <property type="entry name" value="Formyl_trans_C"/>
</dbReference>
<name>A0A370G3P9_9COXI</name>
<evidence type="ECO:0000256" key="4">
    <source>
        <dbReference type="ARBA" id="ARBA00016014"/>
    </source>
</evidence>
<dbReference type="GO" id="GO:0004479">
    <property type="term" value="F:methionyl-tRNA formyltransferase activity"/>
    <property type="evidence" value="ECO:0007669"/>
    <property type="project" value="UniProtKB-UniRule"/>
</dbReference>
<dbReference type="CDD" id="cd08704">
    <property type="entry name" value="Met_tRNA_FMT_C"/>
    <property type="match status" value="1"/>
</dbReference>
<dbReference type="AlphaFoldDB" id="A0A370G3P9"/>
<protein>
    <recommendedName>
        <fullName evidence="4 8">Methionyl-tRNA formyltransferase</fullName>
        <ecNumber evidence="3 8">2.1.2.9</ecNumber>
    </recommendedName>
</protein>
<dbReference type="SUPFAM" id="SSF53328">
    <property type="entry name" value="Formyltransferase"/>
    <property type="match status" value="1"/>
</dbReference>
<dbReference type="PANTHER" id="PTHR11138:SF5">
    <property type="entry name" value="METHIONYL-TRNA FORMYLTRANSFERASE, MITOCHONDRIAL"/>
    <property type="match status" value="1"/>
</dbReference>
<proteinExistence type="inferred from homology"/>
<dbReference type="InterPro" id="IPR041711">
    <property type="entry name" value="Met-tRNA-FMT_N"/>
</dbReference>
<dbReference type="EC" id="2.1.2.9" evidence="3 8"/>
<evidence type="ECO:0000256" key="6">
    <source>
        <dbReference type="ARBA" id="ARBA00022917"/>
    </source>
</evidence>
<evidence type="ECO:0000256" key="8">
    <source>
        <dbReference type="HAMAP-Rule" id="MF_00182"/>
    </source>
</evidence>
<dbReference type="Proteomes" id="UP000254720">
    <property type="component" value="Unassembled WGS sequence"/>
</dbReference>
<sequence>MAHPSLRVIFAGTPEFAAVALEALINSPHQVVSVFTQPDRPSGRGLKLTASPVKQLAIQYQIPVYQPTSLKGAYEQELIANGKADVMVVAAYGMLLPATVLRIPRLGCINIHPSLLPRWRGAAPIQRAIYAGDTITGVTIMQMDAGLDTGPILLTRQYVMDPDETSQTLHDALAKLGAEALIETLNLLATDKMEPKTQENHLATYAHKITKEEALIDWTRPAVELEREIRAFNPWPIAYTSWQGQHVRIWRAKAIAKQQSAEPRTIVHASQDGIDIATGEGVLRLLQLQLPGGKVLTAADFYNAKHNELITGEKFI</sequence>
<dbReference type="HAMAP" id="MF_00182">
    <property type="entry name" value="Formyl_trans"/>
    <property type="match status" value="1"/>
</dbReference>
<evidence type="ECO:0000256" key="2">
    <source>
        <dbReference type="ARBA" id="ARBA00010699"/>
    </source>
</evidence>
<evidence type="ECO:0000256" key="5">
    <source>
        <dbReference type="ARBA" id="ARBA00022679"/>
    </source>
</evidence>
<evidence type="ECO:0000259" key="10">
    <source>
        <dbReference type="Pfam" id="PF02911"/>
    </source>
</evidence>
<dbReference type="InterPro" id="IPR036477">
    <property type="entry name" value="Formyl_transf_N_sf"/>
</dbReference>